<dbReference type="RefSeq" id="WP_073314933.1">
    <property type="nucleotide sequence ID" value="NZ_FQZN01000045.1"/>
</dbReference>
<protein>
    <recommendedName>
        <fullName evidence="2">DUF6850 domain-containing protein</fullName>
    </recommendedName>
</protein>
<organism evidence="3 4">
    <name type="scientific">Bacteroides stercorirosoris</name>
    <dbReference type="NCBI Taxonomy" id="871324"/>
    <lineage>
        <taxon>Bacteria</taxon>
        <taxon>Pseudomonadati</taxon>
        <taxon>Bacteroidota</taxon>
        <taxon>Bacteroidia</taxon>
        <taxon>Bacteroidales</taxon>
        <taxon>Bacteroidaceae</taxon>
        <taxon>Bacteroides</taxon>
    </lineage>
</organism>
<feature type="domain" description="DUF6850" evidence="2">
    <location>
        <begin position="55"/>
        <end position="513"/>
    </location>
</feature>
<feature type="chain" id="PRO_5009919183" description="DUF6850 domain-containing protein" evidence="1">
    <location>
        <begin position="22"/>
        <end position="513"/>
    </location>
</feature>
<feature type="signal peptide" evidence="1">
    <location>
        <begin position="1"/>
        <end position="21"/>
    </location>
</feature>
<dbReference type="InterPro" id="IPR049236">
    <property type="entry name" value="DUF6850"/>
</dbReference>
<dbReference type="EMBL" id="FQZN01000045">
    <property type="protein sequence ID" value="SHJ67443.1"/>
    <property type="molecule type" value="Genomic_DNA"/>
</dbReference>
<keyword evidence="4" id="KW-1185">Reference proteome</keyword>
<evidence type="ECO:0000256" key="1">
    <source>
        <dbReference type="SAM" id="SignalP"/>
    </source>
</evidence>
<evidence type="ECO:0000313" key="4">
    <source>
        <dbReference type="Proteomes" id="UP000184192"/>
    </source>
</evidence>
<evidence type="ECO:0000313" key="3">
    <source>
        <dbReference type="EMBL" id="SHJ67443.1"/>
    </source>
</evidence>
<gene>
    <name evidence="3" type="ORF">SAMN05444350_14518</name>
</gene>
<proteinExistence type="predicted"/>
<dbReference type="GeneID" id="92714581"/>
<evidence type="ECO:0000259" key="2">
    <source>
        <dbReference type="Pfam" id="PF21012"/>
    </source>
</evidence>
<name>A0A1M6L8E6_9BACE</name>
<dbReference type="eggNOG" id="ENOG502ZBFN">
    <property type="taxonomic scope" value="Bacteria"/>
</dbReference>
<reference evidence="4" key="1">
    <citation type="submission" date="2016-11" db="EMBL/GenBank/DDBJ databases">
        <authorList>
            <person name="Varghese N."/>
            <person name="Submissions S."/>
        </authorList>
    </citation>
    <scope>NUCLEOTIDE SEQUENCE [LARGE SCALE GENOMIC DNA]</scope>
    <source>
        <strain evidence="4">DSM 26884</strain>
    </source>
</reference>
<keyword evidence="1" id="KW-0732">Signal</keyword>
<sequence>MKQRFLILSAIICLLPIKLMAADTLTVEQKIVSEYSHKAVFRNQIWQNIAIRYDLRPFSLTTVSVNGLYEERGNAALAQEGNGEKNFSAEVNSSVVLNQRNRLFGTASYRNGRRENVIWNENSDYSLIYPYVVGDSIGGYMKEEEYKFSGGYTHRFGKWTAGAELAYRAVIAYRDKDPRPRNIISDLQACLALSRNLGGKYILGLSVQARQYNQKSDIKFLADKGSTSVYQMLGLGMDYVRFASSQTSSRYTGSGIGGSIDLLPISKHGECNGFSASLRTDYFHLTKELVSVNYAPINEVRNVNVSLESAWTRRNREWEYGVRLLAAIQQRTGIENIFGDPTGNVYPKISSVDQFKNTTLQAALKGMIGQRLNENRHWGWTLLPTVSYGQTKPEYKDNGRYVEIASASGGLEAQSLWKVSKVLLAASIAGGYTSNVKSEYSLTGLDSKGSVGSTLLSNIDYLSDDHASIALKLRGDYILSDRYAVFLSADWLHQEYNKCGGTDRIEVSLGVTF</sequence>
<accession>A0A1M6L8E6</accession>
<dbReference type="Pfam" id="PF21012">
    <property type="entry name" value="DUF6850"/>
    <property type="match status" value="1"/>
</dbReference>
<dbReference type="Proteomes" id="UP000184192">
    <property type="component" value="Unassembled WGS sequence"/>
</dbReference>
<dbReference type="AlphaFoldDB" id="A0A1M6L8E6"/>